<evidence type="ECO:0000313" key="2">
    <source>
        <dbReference type="EMBL" id="RZB98948.1"/>
    </source>
</evidence>
<name>A0A445JKP2_GLYSO</name>
<dbReference type="SUPFAM" id="SSF82153">
    <property type="entry name" value="FAS1 domain"/>
    <property type="match status" value="1"/>
</dbReference>
<gene>
    <name evidence="2" type="ORF">D0Y65_021711</name>
</gene>
<protein>
    <submittedName>
        <fullName evidence="2">Fasciclin-like arabinogalactan protein 1</fullName>
    </submittedName>
</protein>
<dbReference type="AlphaFoldDB" id="A0A445JKP2"/>
<comment type="caution">
    <text evidence="2">The sequence shown here is derived from an EMBL/GenBank/DDBJ whole genome shotgun (WGS) entry which is preliminary data.</text>
</comment>
<evidence type="ECO:0000256" key="1">
    <source>
        <dbReference type="SAM" id="MobiDB-lite"/>
    </source>
</evidence>
<keyword evidence="3" id="KW-1185">Reference proteome</keyword>
<proteinExistence type="predicted"/>
<feature type="region of interest" description="Disordered" evidence="1">
    <location>
        <begin position="1"/>
        <end position="28"/>
    </location>
</feature>
<sequence length="437" mass="50143">MMPPSSCRSHTKHQSQRREKDKRPQEVNISLPYFHGKDNVEAYQDWEMKVEQLFAYHHISEERKVPLATLSFQGTRLVSKLNLIIIPHPKPYKLQWLNEQGEMIINQQVKVPFFIGTYRGEVNCDIVPMEARHILLGRLWKFDRKIIYNGLTNEITLTHLGTKFVLHPQTPSHIAKDQVQIKLKWDKEKNRKRKEKQPLMVKKECKEWRLQSPFLLLHFAVIDLQEANDSIDKEDPRPTSCTRSYINFDAKKLYQITNGTALATTTYQATGNAHGSAGFVNIIDLHEKKVKFDIENNVGTLSSTFVKSVEEILYNISVIQISKVLPSTVIEAPAPVPTQQNLTNIMSKHECKVSADALSSQPNMLNTFNDNLDGGLTIFFPLDNAFKAFLPKFENLTKSSKNDFTVQNDNEDVTLKMKLTTLKITDTLIDKQPPVML</sequence>
<dbReference type="Proteomes" id="UP000289340">
    <property type="component" value="Chromosome 8"/>
</dbReference>
<dbReference type="CDD" id="cd00303">
    <property type="entry name" value="retropepsin_like"/>
    <property type="match status" value="1"/>
</dbReference>
<dbReference type="InterPro" id="IPR036378">
    <property type="entry name" value="FAS1_dom_sf"/>
</dbReference>
<feature type="compositionally biased region" description="Basic and acidic residues" evidence="1">
    <location>
        <begin position="16"/>
        <end position="25"/>
    </location>
</feature>
<dbReference type="PANTHER" id="PTHR35046:SF9">
    <property type="entry name" value="RNA-DIRECTED DNA POLYMERASE"/>
    <property type="match status" value="1"/>
</dbReference>
<accession>A0A445JKP2</accession>
<dbReference type="EMBL" id="QZWG01000008">
    <property type="protein sequence ID" value="RZB98948.1"/>
    <property type="molecule type" value="Genomic_DNA"/>
</dbReference>
<reference evidence="2 3" key="1">
    <citation type="submission" date="2018-09" db="EMBL/GenBank/DDBJ databases">
        <title>A high-quality reference genome of wild soybean provides a powerful tool to mine soybean genomes.</title>
        <authorList>
            <person name="Xie M."/>
            <person name="Chung C.Y.L."/>
            <person name="Li M.-W."/>
            <person name="Wong F.-L."/>
            <person name="Chan T.-F."/>
            <person name="Lam H.-M."/>
        </authorList>
    </citation>
    <scope>NUCLEOTIDE SEQUENCE [LARGE SCALE GENOMIC DNA]</scope>
    <source>
        <strain evidence="3">cv. W05</strain>
        <tissue evidence="2">Hypocotyl of etiolated seedlings</tissue>
    </source>
</reference>
<evidence type="ECO:0000313" key="3">
    <source>
        <dbReference type="Proteomes" id="UP000289340"/>
    </source>
</evidence>
<dbReference type="PANTHER" id="PTHR35046">
    <property type="entry name" value="ZINC KNUCKLE (CCHC-TYPE) FAMILY PROTEIN"/>
    <property type="match status" value="1"/>
</dbReference>
<organism evidence="2 3">
    <name type="scientific">Glycine soja</name>
    <name type="common">Wild soybean</name>
    <dbReference type="NCBI Taxonomy" id="3848"/>
    <lineage>
        <taxon>Eukaryota</taxon>
        <taxon>Viridiplantae</taxon>
        <taxon>Streptophyta</taxon>
        <taxon>Embryophyta</taxon>
        <taxon>Tracheophyta</taxon>
        <taxon>Spermatophyta</taxon>
        <taxon>Magnoliopsida</taxon>
        <taxon>eudicotyledons</taxon>
        <taxon>Gunneridae</taxon>
        <taxon>Pentapetalae</taxon>
        <taxon>rosids</taxon>
        <taxon>fabids</taxon>
        <taxon>Fabales</taxon>
        <taxon>Fabaceae</taxon>
        <taxon>Papilionoideae</taxon>
        <taxon>50 kb inversion clade</taxon>
        <taxon>NPAAA clade</taxon>
        <taxon>indigoferoid/millettioid clade</taxon>
        <taxon>Phaseoleae</taxon>
        <taxon>Glycine</taxon>
        <taxon>Glycine subgen. Soja</taxon>
    </lineage>
</organism>